<reference evidence="2 3" key="1">
    <citation type="submission" date="2024-06" db="EMBL/GenBank/DDBJ databases">
        <title>The Natural Products Discovery Center: Release of the First 8490 Sequenced Strains for Exploring Actinobacteria Biosynthetic Diversity.</title>
        <authorList>
            <person name="Kalkreuter E."/>
            <person name="Kautsar S.A."/>
            <person name="Yang D."/>
            <person name="Bader C.D."/>
            <person name="Teijaro C.N."/>
            <person name="Fluegel L."/>
            <person name="Davis C.M."/>
            <person name="Simpson J.R."/>
            <person name="Lauterbach L."/>
            <person name="Steele A.D."/>
            <person name="Gui C."/>
            <person name="Meng S."/>
            <person name="Li G."/>
            <person name="Viehrig K."/>
            <person name="Ye F."/>
            <person name="Su P."/>
            <person name="Kiefer A.F."/>
            <person name="Nichols A."/>
            <person name="Cepeda A.J."/>
            <person name="Yan W."/>
            <person name="Fan B."/>
            <person name="Jiang Y."/>
            <person name="Adhikari A."/>
            <person name="Zheng C.-J."/>
            <person name="Schuster L."/>
            <person name="Cowan T.M."/>
            <person name="Smanski M.J."/>
            <person name="Chevrette M.G."/>
            <person name="De Carvalho L.P.S."/>
            <person name="Shen B."/>
        </authorList>
    </citation>
    <scope>NUCLEOTIDE SEQUENCE [LARGE SCALE GENOMIC DNA]</scope>
    <source>
        <strain evidence="2 3">NPDC052347</strain>
    </source>
</reference>
<organism evidence="2 3">
    <name type="scientific">Streptomyces orinoci</name>
    <name type="common">Streptoverticillium orinoci</name>
    <dbReference type="NCBI Taxonomy" id="67339"/>
    <lineage>
        <taxon>Bacteria</taxon>
        <taxon>Bacillati</taxon>
        <taxon>Actinomycetota</taxon>
        <taxon>Actinomycetes</taxon>
        <taxon>Kitasatosporales</taxon>
        <taxon>Streptomycetaceae</taxon>
        <taxon>Streptomyces</taxon>
    </lineage>
</organism>
<evidence type="ECO:0000313" key="3">
    <source>
        <dbReference type="Proteomes" id="UP001552594"/>
    </source>
</evidence>
<accession>A0ABV3K5R9</accession>
<keyword evidence="3" id="KW-1185">Reference proteome</keyword>
<comment type="caution">
    <text evidence="2">The sequence shown here is derived from an EMBL/GenBank/DDBJ whole genome shotgun (WGS) entry which is preliminary data.</text>
</comment>
<gene>
    <name evidence="2" type="ORF">AB0L16_29105</name>
</gene>
<protein>
    <submittedName>
        <fullName evidence="2">Uncharacterized protein</fullName>
    </submittedName>
</protein>
<name>A0ABV3K5R9_STRON</name>
<dbReference type="EMBL" id="JBFAUK010000032">
    <property type="protein sequence ID" value="MEV5510439.1"/>
    <property type="molecule type" value="Genomic_DNA"/>
</dbReference>
<evidence type="ECO:0000313" key="2">
    <source>
        <dbReference type="EMBL" id="MEV5510439.1"/>
    </source>
</evidence>
<dbReference type="RefSeq" id="WP_241561320.1">
    <property type="nucleotide sequence ID" value="NZ_JBFAUK010000032.1"/>
</dbReference>
<proteinExistence type="predicted"/>
<sequence>MRTRKTTAPMPYPTGTYVVDTRTATLGQVMATEPHTVHIRPPRGGLEWEAPPHALRPATTEERAAAGLRTEARP</sequence>
<feature type="region of interest" description="Disordered" evidence="1">
    <location>
        <begin position="55"/>
        <end position="74"/>
    </location>
</feature>
<dbReference type="Proteomes" id="UP001552594">
    <property type="component" value="Unassembled WGS sequence"/>
</dbReference>
<evidence type="ECO:0000256" key="1">
    <source>
        <dbReference type="SAM" id="MobiDB-lite"/>
    </source>
</evidence>
<feature type="compositionally biased region" description="Basic and acidic residues" evidence="1">
    <location>
        <begin position="59"/>
        <end position="74"/>
    </location>
</feature>